<dbReference type="InterPro" id="IPR036388">
    <property type="entry name" value="WH-like_DNA-bd_sf"/>
</dbReference>
<dbReference type="InterPro" id="IPR001867">
    <property type="entry name" value="OmpR/PhoB-type_DNA-bd"/>
</dbReference>
<dbReference type="PROSITE" id="PS51755">
    <property type="entry name" value="OMPR_PHOB"/>
    <property type="match status" value="1"/>
</dbReference>
<dbReference type="Proteomes" id="UP000199024">
    <property type="component" value="Unassembled WGS sequence"/>
</dbReference>
<proteinExistence type="inferred from homology"/>
<dbReference type="GO" id="GO:0003677">
    <property type="term" value="F:DNA binding"/>
    <property type="evidence" value="ECO:0007669"/>
    <property type="project" value="UniProtKB-UniRule"/>
</dbReference>
<dbReference type="InterPro" id="IPR015943">
    <property type="entry name" value="WD40/YVTN_repeat-like_dom_sf"/>
</dbReference>
<dbReference type="InterPro" id="IPR011042">
    <property type="entry name" value="6-blade_b-propeller_TolB-like"/>
</dbReference>
<protein>
    <submittedName>
        <fullName evidence="5">Component of the Tol biopolymer transport system</fullName>
    </submittedName>
</protein>
<dbReference type="STRING" id="474950.SAMN05421771_0565"/>
<dbReference type="EMBL" id="FOZL01000001">
    <property type="protein sequence ID" value="SFS01319.1"/>
    <property type="molecule type" value="Genomic_DNA"/>
</dbReference>
<dbReference type="AlphaFoldDB" id="A0A1I6LD03"/>
<dbReference type="GO" id="GO:0000160">
    <property type="term" value="P:phosphorelay signal transduction system"/>
    <property type="evidence" value="ECO:0007669"/>
    <property type="project" value="InterPro"/>
</dbReference>
<dbReference type="PANTHER" id="PTHR36842:SF1">
    <property type="entry name" value="PROTEIN TOLB"/>
    <property type="match status" value="1"/>
</dbReference>
<reference evidence="5 6" key="1">
    <citation type="submission" date="2016-10" db="EMBL/GenBank/DDBJ databases">
        <authorList>
            <person name="de Groot N.N."/>
        </authorList>
    </citation>
    <scope>NUCLEOTIDE SEQUENCE [LARGE SCALE GENOMIC DNA]</scope>
    <source>
        <strain evidence="5 6">DSM 21001</strain>
    </source>
</reference>
<dbReference type="OrthoDB" id="113438at2"/>
<name>A0A1I6LD03_9BACT</name>
<dbReference type="Pfam" id="PF00486">
    <property type="entry name" value="Trans_reg_C"/>
    <property type="match status" value="1"/>
</dbReference>
<accession>A0A1I6LD03</accession>
<organism evidence="5 6">
    <name type="scientific">Granulicella pectinivorans</name>
    <dbReference type="NCBI Taxonomy" id="474950"/>
    <lineage>
        <taxon>Bacteria</taxon>
        <taxon>Pseudomonadati</taxon>
        <taxon>Acidobacteriota</taxon>
        <taxon>Terriglobia</taxon>
        <taxon>Terriglobales</taxon>
        <taxon>Acidobacteriaceae</taxon>
        <taxon>Granulicella</taxon>
    </lineage>
</organism>
<dbReference type="SUPFAM" id="SSF82171">
    <property type="entry name" value="DPP6 N-terminal domain-like"/>
    <property type="match status" value="2"/>
</dbReference>
<evidence type="ECO:0000259" key="4">
    <source>
        <dbReference type="PROSITE" id="PS51755"/>
    </source>
</evidence>
<evidence type="ECO:0000256" key="2">
    <source>
        <dbReference type="ARBA" id="ARBA00023125"/>
    </source>
</evidence>
<dbReference type="Gene3D" id="2.130.10.10">
    <property type="entry name" value="YVTN repeat-like/Quinoprotein amine dehydrogenase"/>
    <property type="match status" value="1"/>
</dbReference>
<dbReference type="SUPFAM" id="SSF69304">
    <property type="entry name" value="Tricorn protease N-terminal domain"/>
    <property type="match status" value="1"/>
</dbReference>
<sequence>MVHERKTAFLAGVWRVDPETNTLLRDGEERHVEPKVMKVLLTLASQQNHVVSKEDLITAVWPDTFVGDDVLTRCISILRKITEDDPHAPHFIQTVPKVGYRLVAPVSEFAEPEPMEVLVEQPAAPLEARPAAESIVPPAGAARWPRARWIAGAAAALSLVAATGYGVHARREATGPSGSLRTVQFTSYDGEQTQPAFSPDGAHIAFVWAKHGSETRQIYVKRIGEENLTRLAKDGGEQFSPVWSPDGRQIAYLGRSSDGLGLYITGTAPGSGASRIYIPQQPSHWEQGALSWSPDGKSLIFPDHDGSQPHSSLFQLDLATRNVRSITSPPSGWEGDLNPAYSPDGTKIAFTRASETAVRDIYWISVGNGAVHQLTSDRMNIDSLTWSADGRSILFSSNRGGKYALWKMALNGGKPERLPVGSEDAFGPAVGPRPGQLAYAQGSAFWSILRLRGAEGKSAAVPERVLSSTQQDSAPSLSPDGRFFAIQSLRSGSQEIWISSIEGKSLRQLTFLGGPLTGSPAWSNHGDSLLFDSRPDGHSHIFSVPVGGGQPKQLTSGNANDIVPRWSHDDQKIYFRSNRGGRWQLWMIPAAGGEPQPVTTGDGIEPQESPDGRWLYYTRGNEDGLWRTPVGGGNEVQVSKAPAAGFWGYWQVTPLGIFYLDQSHTSPEIRILNPETRESSLYATLQQTPPPYAGISVVAQGHIVLMTDEHDAERHITLVERQR</sequence>
<keyword evidence="6" id="KW-1185">Reference proteome</keyword>
<dbReference type="InterPro" id="IPR011659">
    <property type="entry name" value="WD40"/>
</dbReference>
<dbReference type="Pfam" id="PF07676">
    <property type="entry name" value="PD40"/>
    <property type="match status" value="8"/>
</dbReference>
<dbReference type="SMART" id="SM00862">
    <property type="entry name" value="Trans_reg_C"/>
    <property type="match status" value="1"/>
</dbReference>
<evidence type="ECO:0000256" key="3">
    <source>
        <dbReference type="PROSITE-ProRule" id="PRU01091"/>
    </source>
</evidence>
<feature type="DNA-binding region" description="OmpR/PhoB-type" evidence="3">
    <location>
        <begin position="5"/>
        <end position="104"/>
    </location>
</feature>
<evidence type="ECO:0000313" key="5">
    <source>
        <dbReference type="EMBL" id="SFS01319.1"/>
    </source>
</evidence>
<dbReference type="Gene3D" id="2.120.10.30">
    <property type="entry name" value="TolB, C-terminal domain"/>
    <property type="match status" value="3"/>
</dbReference>
<evidence type="ECO:0000256" key="1">
    <source>
        <dbReference type="ARBA" id="ARBA00009820"/>
    </source>
</evidence>
<dbReference type="CDD" id="cd00383">
    <property type="entry name" value="trans_reg_C"/>
    <property type="match status" value="1"/>
</dbReference>
<dbReference type="InterPro" id="IPR016032">
    <property type="entry name" value="Sig_transdc_resp-reg_C-effctor"/>
</dbReference>
<gene>
    <name evidence="5" type="ORF">SAMN05421771_0565</name>
</gene>
<comment type="similarity">
    <text evidence="1">Belongs to the TolB family.</text>
</comment>
<keyword evidence="2 3" id="KW-0238">DNA-binding</keyword>
<dbReference type="PANTHER" id="PTHR36842">
    <property type="entry name" value="PROTEIN TOLB HOMOLOG"/>
    <property type="match status" value="1"/>
</dbReference>
<dbReference type="Gene3D" id="1.10.10.10">
    <property type="entry name" value="Winged helix-like DNA-binding domain superfamily/Winged helix DNA-binding domain"/>
    <property type="match status" value="1"/>
</dbReference>
<feature type="domain" description="OmpR/PhoB-type" evidence="4">
    <location>
        <begin position="5"/>
        <end position="104"/>
    </location>
</feature>
<dbReference type="GO" id="GO:0006355">
    <property type="term" value="P:regulation of DNA-templated transcription"/>
    <property type="evidence" value="ECO:0007669"/>
    <property type="project" value="InterPro"/>
</dbReference>
<dbReference type="SUPFAM" id="SSF46894">
    <property type="entry name" value="C-terminal effector domain of the bipartite response regulators"/>
    <property type="match status" value="1"/>
</dbReference>
<evidence type="ECO:0000313" key="6">
    <source>
        <dbReference type="Proteomes" id="UP000199024"/>
    </source>
</evidence>